<dbReference type="AlphaFoldDB" id="R4KKY2"/>
<dbReference type="eggNOG" id="COG4219">
    <property type="taxonomic scope" value="Bacteria"/>
</dbReference>
<keyword evidence="1" id="KW-1133">Transmembrane helix</keyword>
<proteinExistence type="predicted"/>
<keyword evidence="4" id="KW-1185">Reference proteome</keyword>
<accession>R4KKY2</accession>
<keyword evidence="1" id="KW-0812">Transmembrane</keyword>
<dbReference type="Proteomes" id="UP000013520">
    <property type="component" value="Chromosome"/>
</dbReference>
<evidence type="ECO:0000313" key="4">
    <source>
        <dbReference type="Proteomes" id="UP000013520"/>
    </source>
</evidence>
<dbReference type="Pfam" id="PF16107">
    <property type="entry name" value="DUF4825"/>
    <property type="match status" value="1"/>
</dbReference>
<organism evidence="3 4">
    <name type="scientific">Desulfoscipio gibsoniae DSM 7213</name>
    <dbReference type="NCBI Taxonomy" id="767817"/>
    <lineage>
        <taxon>Bacteria</taxon>
        <taxon>Bacillati</taxon>
        <taxon>Bacillota</taxon>
        <taxon>Clostridia</taxon>
        <taxon>Eubacteriales</taxon>
        <taxon>Desulfallaceae</taxon>
        <taxon>Desulfoscipio</taxon>
    </lineage>
</organism>
<dbReference type="KEGG" id="dgi:Desgi_0741"/>
<feature type="transmembrane region" description="Helical" evidence="1">
    <location>
        <begin position="12"/>
        <end position="31"/>
    </location>
</feature>
<evidence type="ECO:0000259" key="2">
    <source>
        <dbReference type="Pfam" id="PF16107"/>
    </source>
</evidence>
<dbReference type="OrthoDB" id="9762883at2"/>
<keyword evidence="1" id="KW-0472">Membrane</keyword>
<gene>
    <name evidence="3" type="ORF">Desgi_0741</name>
</gene>
<evidence type="ECO:0000256" key="1">
    <source>
        <dbReference type="SAM" id="Phobius"/>
    </source>
</evidence>
<dbReference type="STRING" id="767817.Desgi_0741"/>
<feature type="domain" description="DUF4825" evidence="2">
    <location>
        <begin position="60"/>
        <end position="153"/>
    </location>
</feature>
<dbReference type="HOGENOM" id="CLU_030560_0_0_9"/>
<dbReference type="InterPro" id="IPR032250">
    <property type="entry name" value="DUF4825"/>
</dbReference>
<evidence type="ECO:0000313" key="3">
    <source>
        <dbReference type="EMBL" id="AGL00296.1"/>
    </source>
</evidence>
<sequence>MSKMPGLLAGKRSIIIIVGALCVLILGGIFLTNVISAGNKDDDRHDINNILLSGYNPSDLFAYKSQYIGDASNIGNLLSKLPLGDYKKGISLATDDKPYGLIVNYDFSNVDINANQVDINANQIETVFRDNALIVFTLIKNVDHIFFNNVDNTAGNAAGLNKQLKYQYTRTEVQQSYQQDLWEYSRDINVFSDFLKNLAFKLWVYPEQYTLAMSSTPGIRIAVEYQNPVGKVRYAADNGVLLTWETSTGQLSKGTKTIDLPYGSSVYWSPVSEHGQMNDSQSNKDKVTVTIFDPQEKKIDEKYVTIMCDDSIYKIQPTPGIVIGVPALASEPRNIEQAVSAAIKDQGKVYLDGECITEGHVILDTEERDGTVKAYTVASVGWFGFENGILTKISGSGAIPTVMTFARNENGTYSLLEYKEPMDGAGYPDSIKKMFPAKLHDQVLISQEGYADLARQQEKQALAYLTSIGRTAKVSAGHVEKKLVDINVEASNKLFSEFTKYNSFLNSCPYWIGTREQIENGVRYIYETFQSKTSDGYDLITFKKTREDGTVVQEYNYKIIGTEPQIIE</sequence>
<protein>
    <recommendedName>
        <fullName evidence="2">DUF4825 domain-containing protein</fullName>
    </recommendedName>
</protein>
<dbReference type="EMBL" id="CP003273">
    <property type="protein sequence ID" value="AGL00296.1"/>
    <property type="molecule type" value="Genomic_DNA"/>
</dbReference>
<dbReference type="RefSeq" id="WP_006520944.1">
    <property type="nucleotide sequence ID" value="NC_021184.1"/>
</dbReference>
<name>R4KKY2_9FIRM</name>
<reference evidence="3 4" key="1">
    <citation type="submission" date="2012-01" db="EMBL/GenBank/DDBJ databases">
        <title>Complete sequence of Desulfotomaculum gibsoniae DSM 7213.</title>
        <authorList>
            <consortium name="US DOE Joint Genome Institute"/>
            <person name="Lucas S."/>
            <person name="Han J."/>
            <person name="Lapidus A."/>
            <person name="Cheng J.-F."/>
            <person name="Goodwin L."/>
            <person name="Pitluck S."/>
            <person name="Peters L."/>
            <person name="Ovchinnikova G."/>
            <person name="Teshima H."/>
            <person name="Detter J.C."/>
            <person name="Han C."/>
            <person name="Tapia R."/>
            <person name="Land M."/>
            <person name="Hauser L."/>
            <person name="Kyrpides N."/>
            <person name="Ivanova N."/>
            <person name="Pagani I."/>
            <person name="Parshina S."/>
            <person name="Plugge C."/>
            <person name="Muyzer G."/>
            <person name="Kuever J."/>
            <person name="Ivanova A."/>
            <person name="Nazina T."/>
            <person name="Klenk H.-P."/>
            <person name="Brambilla E."/>
            <person name="Spring S."/>
            <person name="Stams A.F."/>
            <person name="Woyke T."/>
        </authorList>
    </citation>
    <scope>NUCLEOTIDE SEQUENCE [LARGE SCALE GENOMIC DNA]</scope>
    <source>
        <strain evidence="3 4">DSM 7213</strain>
    </source>
</reference>